<dbReference type="EMBL" id="CP031769">
    <property type="protein sequence ID" value="AXR05786.1"/>
    <property type="molecule type" value="Genomic_DNA"/>
</dbReference>
<evidence type="ECO:0000256" key="11">
    <source>
        <dbReference type="ARBA" id="ARBA00023167"/>
    </source>
</evidence>
<accession>A0A346NJS9</accession>
<keyword evidence="5" id="KW-0678">Repressor</keyword>
<dbReference type="PROSITE" id="PS50931">
    <property type="entry name" value="HTH_LYSR"/>
    <property type="match status" value="1"/>
</dbReference>
<evidence type="ECO:0000256" key="8">
    <source>
        <dbReference type="ARBA" id="ARBA00023125"/>
    </source>
</evidence>
<dbReference type="Gene3D" id="3.40.190.10">
    <property type="entry name" value="Periplasmic binding protein-like II"/>
    <property type="match status" value="2"/>
</dbReference>
<dbReference type="InterPro" id="IPR036390">
    <property type="entry name" value="WH_DNA-bd_sf"/>
</dbReference>
<keyword evidence="11" id="KW-0486">Methionine biosynthesis</keyword>
<dbReference type="InterPro" id="IPR036388">
    <property type="entry name" value="WH-like_DNA-bd_sf"/>
</dbReference>
<protein>
    <recommendedName>
        <fullName evidence="3">HTH-type transcriptional regulator MetR</fullName>
    </recommendedName>
</protein>
<evidence type="ECO:0000313" key="14">
    <source>
        <dbReference type="Proteomes" id="UP000262073"/>
    </source>
</evidence>
<dbReference type="PRINTS" id="PR00039">
    <property type="entry name" value="HTHLYSR"/>
</dbReference>
<keyword evidence="7" id="KW-0805">Transcription regulation</keyword>
<dbReference type="PANTHER" id="PTHR30126:SF25">
    <property type="entry name" value="HTH-TYPE TRANSCRIPTIONAL REGULATOR METR"/>
    <property type="match status" value="1"/>
</dbReference>
<evidence type="ECO:0000256" key="2">
    <source>
        <dbReference type="ARBA" id="ARBA00009437"/>
    </source>
</evidence>
<dbReference type="Gene3D" id="1.10.10.10">
    <property type="entry name" value="Winged helix-like DNA-binding domain superfamily/Winged helix DNA-binding domain"/>
    <property type="match status" value="1"/>
</dbReference>
<dbReference type="GO" id="GO:0009086">
    <property type="term" value="P:methionine biosynthetic process"/>
    <property type="evidence" value="ECO:0007669"/>
    <property type="project" value="UniProtKB-KW"/>
</dbReference>
<evidence type="ECO:0000256" key="6">
    <source>
        <dbReference type="ARBA" id="ARBA00022605"/>
    </source>
</evidence>
<dbReference type="KEGG" id="salm:D0Y50_04955"/>
<keyword evidence="6" id="KW-0028">Amino-acid biosynthesis</keyword>
<dbReference type="Pfam" id="PF03466">
    <property type="entry name" value="LysR_substrate"/>
    <property type="match status" value="1"/>
</dbReference>
<dbReference type="PANTHER" id="PTHR30126">
    <property type="entry name" value="HTH-TYPE TRANSCRIPTIONAL REGULATOR"/>
    <property type="match status" value="1"/>
</dbReference>
<dbReference type="CDD" id="cd08441">
    <property type="entry name" value="PBP2_MetR"/>
    <property type="match status" value="1"/>
</dbReference>
<dbReference type="SUPFAM" id="SSF53850">
    <property type="entry name" value="Periplasmic binding protein-like II"/>
    <property type="match status" value="1"/>
</dbReference>
<evidence type="ECO:0000256" key="10">
    <source>
        <dbReference type="ARBA" id="ARBA00023163"/>
    </source>
</evidence>
<sequence>MIERQHLRIIMQIERHGSLTGAADALHLTQSALSHAIKRLESQLGTELWQKNGRTLRLTQAGEAVLALAQRVLPQFDHTEMQVHQIAQGKQGVLRIGMECHPCYQWLLKVVEPFLLAYPQVDVDVRQAFKFGGLHALHGYEIDLLLTPDPLFLDALTYIPVFHYEQVLTVASHHPLAGKPMIEAGDLANEVLITYPVEPSRLDIFNQFLTPAGGSVKRHKTIETTEILLQMVSAGRGVAALPDWLVSEYADALGLCQIKLGARGIHKALHLGYRKEETPGGYFQAFIDMAESLGRTGAVKSETD</sequence>
<keyword evidence="8" id="KW-0238">DNA-binding</keyword>
<dbReference type="OrthoDB" id="155872at2"/>
<dbReference type="GO" id="GO:0000976">
    <property type="term" value="F:transcription cis-regulatory region binding"/>
    <property type="evidence" value="ECO:0007669"/>
    <property type="project" value="TreeGrafter"/>
</dbReference>
<dbReference type="InterPro" id="IPR005119">
    <property type="entry name" value="LysR_subst-bd"/>
</dbReference>
<keyword evidence="14" id="KW-1185">Reference proteome</keyword>
<keyword evidence="9" id="KW-0010">Activator</keyword>
<dbReference type="AlphaFoldDB" id="A0A346NJS9"/>
<keyword evidence="10" id="KW-0804">Transcription</keyword>
<evidence type="ECO:0000259" key="12">
    <source>
        <dbReference type="PROSITE" id="PS50931"/>
    </source>
</evidence>
<evidence type="ECO:0000313" key="13">
    <source>
        <dbReference type="EMBL" id="AXR05786.1"/>
    </source>
</evidence>
<dbReference type="SUPFAM" id="SSF46785">
    <property type="entry name" value="Winged helix' DNA-binding domain"/>
    <property type="match status" value="1"/>
</dbReference>
<evidence type="ECO:0000256" key="7">
    <source>
        <dbReference type="ARBA" id="ARBA00023015"/>
    </source>
</evidence>
<organism evidence="13 14">
    <name type="scientific">Salinimonas sediminis</name>
    <dbReference type="NCBI Taxonomy" id="2303538"/>
    <lineage>
        <taxon>Bacteria</taxon>
        <taxon>Pseudomonadati</taxon>
        <taxon>Pseudomonadota</taxon>
        <taxon>Gammaproteobacteria</taxon>
        <taxon>Alteromonadales</taxon>
        <taxon>Alteromonadaceae</taxon>
        <taxon>Alteromonas/Salinimonas group</taxon>
        <taxon>Salinimonas</taxon>
    </lineage>
</organism>
<comment type="similarity">
    <text evidence="2">Belongs to the LysR transcriptional regulatory family.</text>
</comment>
<dbReference type="InterPro" id="IPR000847">
    <property type="entry name" value="LysR_HTH_N"/>
</dbReference>
<evidence type="ECO:0000256" key="1">
    <source>
        <dbReference type="ARBA" id="ARBA00004496"/>
    </source>
</evidence>
<evidence type="ECO:0000256" key="3">
    <source>
        <dbReference type="ARBA" id="ARBA00019365"/>
    </source>
</evidence>
<dbReference type="RefSeq" id="WP_108566401.1">
    <property type="nucleotide sequence ID" value="NZ_CP031769.1"/>
</dbReference>
<dbReference type="InterPro" id="IPR037406">
    <property type="entry name" value="MetR_PBP2"/>
</dbReference>
<gene>
    <name evidence="13" type="ORF">D0Y50_04955</name>
</gene>
<evidence type="ECO:0000256" key="9">
    <source>
        <dbReference type="ARBA" id="ARBA00023159"/>
    </source>
</evidence>
<dbReference type="GO" id="GO:0005737">
    <property type="term" value="C:cytoplasm"/>
    <property type="evidence" value="ECO:0007669"/>
    <property type="project" value="UniProtKB-SubCell"/>
</dbReference>
<name>A0A346NJS9_9ALTE</name>
<reference evidence="13 14" key="1">
    <citation type="submission" date="2018-08" db="EMBL/GenBank/DDBJ databases">
        <title>Salinimonas sediminis sp. nov., a piezophilic bacterium isolated from a deep-sea sediment sample from the New Britain Trench.</title>
        <authorList>
            <person name="Cao J."/>
        </authorList>
    </citation>
    <scope>NUCLEOTIDE SEQUENCE [LARGE SCALE GENOMIC DNA]</scope>
    <source>
        <strain evidence="13 14">N102</strain>
    </source>
</reference>
<dbReference type="Proteomes" id="UP000262073">
    <property type="component" value="Chromosome"/>
</dbReference>
<proteinExistence type="inferred from homology"/>
<dbReference type="FunFam" id="1.10.10.10:FF:000001">
    <property type="entry name" value="LysR family transcriptional regulator"/>
    <property type="match status" value="1"/>
</dbReference>
<feature type="domain" description="HTH lysR-type" evidence="12">
    <location>
        <begin position="1"/>
        <end position="59"/>
    </location>
</feature>
<evidence type="ECO:0000256" key="5">
    <source>
        <dbReference type="ARBA" id="ARBA00022491"/>
    </source>
</evidence>
<comment type="subcellular location">
    <subcellularLocation>
        <location evidence="1">Cytoplasm</location>
    </subcellularLocation>
</comment>
<keyword evidence="4" id="KW-0963">Cytoplasm</keyword>
<evidence type="ECO:0000256" key="4">
    <source>
        <dbReference type="ARBA" id="ARBA00022490"/>
    </source>
</evidence>
<dbReference type="GO" id="GO:0003700">
    <property type="term" value="F:DNA-binding transcription factor activity"/>
    <property type="evidence" value="ECO:0007669"/>
    <property type="project" value="InterPro"/>
</dbReference>
<dbReference type="Pfam" id="PF00126">
    <property type="entry name" value="HTH_1"/>
    <property type="match status" value="1"/>
</dbReference>